<dbReference type="PROSITE" id="PS00086">
    <property type="entry name" value="CYTOCHROME_P450"/>
    <property type="match status" value="1"/>
</dbReference>
<dbReference type="SUPFAM" id="SSF51971">
    <property type="entry name" value="Nucleotide-binding domain"/>
    <property type="match status" value="1"/>
</dbReference>
<comment type="similarity">
    <text evidence="1">Belongs to the cytochrome P450 family.</text>
</comment>
<dbReference type="GO" id="GO:0010181">
    <property type="term" value="F:FMN binding"/>
    <property type="evidence" value="ECO:0007669"/>
    <property type="project" value="InterPro"/>
</dbReference>
<dbReference type="PROSITE" id="PS50902">
    <property type="entry name" value="FLAVODOXIN_LIKE"/>
    <property type="match status" value="1"/>
</dbReference>
<dbReference type="InterPro" id="IPR036188">
    <property type="entry name" value="FAD/NAD-bd_sf"/>
</dbReference>
<name>A0A6N9QX41_9MICC</name>
<evidence type="ECO:0000313" key="5">
    <source>
        <dbReference type="Proteomes" id="UP000471026"/>
    </source>
</evidence>
<dbReference type="InterPro" id="IPR017972">
    <property type="entry name" value="Cyt_P450_CS"/>
</dbReference>
<dbReference type="SUPFAM" id="SSF52218">
    <property type="entry name" value="Flavoproteins"/>
    <property type="match status" value="1"/>
</dbReference>
<evidence type="ECO:0000313" key="4">
    <source>
        <dbReference type="EMBL" id="NDO77709.1"/>
    </source>
</evidence>
<evidence type="ECO:0000256" key="1">
    <source>
        <dbReference type="ARBA" id="ARBA00010617"/>
    </source>
</evidence>
<evidence type="ECO:0000256" key="2">
    <source>
        <dbReference type="SAM" id="MobiDB-lite"/>
    </source>
</evidence>
<dbReference type="InterPro" id="IPR008254">
    <property type="entry name" value="Flavodoxin/NO_synth"/>
</dbReference>
<dbReference type="GO" id="GO:0020037">
    <property type="term" value="F:heme binding"/>
    <property type="evidence" value="ECO:0007669"/>
    <property type="project" value="InterPro"/>
</dbReference>
<proteinExistence type="inferred from homology"/>
<dbReference type="EMBL" id="WMHZ01000006">
    <property type="protein sequence ID" value="NDO77709.1"/>
    <property type="molecule type" value="Genomic_DNA"/>
</dbReference>
<dbReference type="RefSeq" id="WP_162229136.1">
    <property type="nucleotide sequence ID" value="NZ_WMHZ01000006.1"/>
</dbReference>
<dbReference type="InterPro" id="IPR029039">
    <property type="entry name" value="Flavoprotein-like_sf"/>
</dbReference>
<reference evidence="4 5" key="1">
    <citation type="submission" date="2019-11" db="EMBL/GenBank/DDBJ databases">
        <title>Draft genome sequence of Kocuria indica DP-K7, a methyl red degrading Actinobacterium.</title>
        <authorList>
            <person name="Kumaran S."/>
            <person name="Tischler D."/>
            <person name="Ngo A.C.R."/>
            <person name="Schultes F."/>
        </authorList>
    </citation>
    <scope>NUCLEOTIDE SEQUENCE [LARGE SCALE GENOMIC DNA]</scope>
    <source>
        <strain evidence="4 5">DP-K7</strain>
    </source>
</reference>
<dbReference type="InterPro" id="IPR001128">
    <property type="entry name" value="Cyt_P450"/>
</dbReference>
<dbReference type="InterPro" id="IPR002397">
    <property type="entry name" value="Cyt_P450_B"/>
</dbReference>
<dbReference type="GO" id="GO:0005506">
    <property type="term" value="F:iron ion binding"/>
    <property type="evidence" value="ECO:0007669"/>
    <property type="project" value="InterPro"/>
</dbReference>
<dbReference type="Gene3D" id="3.50.50.60">
    <property type="entry name" value="FAD/NAD(P)-binding domain"/>
    <property type="match status" value="1"/>
</dbReference>
<feature type="domain" description="Flavodoxin-like" evidence="3">
    <location>
        <begin position="909"/>
        <end position="1050"/>
    </location>
</feature>
<dbReference type="PRINTS" id="PR00359">
    <property type="entry name" value="BP450"/>
</dbReference>
<feature type="region of interest" description="Disordered" evidence="2">
    <location>
        <begin position="1"/>
        <end position="21"/>
    </location>
</feature>
<dbReference type="Proteomes" id="UP000471026">
    <property type="component" value="Unassembled WGS sequence"/>
</dbReference>
<organism evidence="4 5">
    <name type="scientific">Kocuria marina subsp. indica</name>
    <dbReference type="NCBI Taxonomy" id="1049583"/>
    <lineage>
        <taxon>Bacteria</taxon>
        <taxon>Bacillati</taxon>
        <taxon>Actinomycetota</taxon>
        <taxon>Actinomycetes</taxon>
        <taxon>Micrococcales</taxon>
        <taxon>Micrococcaceae</taxon>
        <taxon>Kocuria</taxon>
    </lineage>
</organism>
<dbReference type="Pfam" id="PF00067">
    <property type="entry name" value="p450"/>
    <property type="match status" value="1"/>
</dbReference>
<dbReference type="SUPFAM" id="SSF48264">
    <property type="entry name" value="Cytochrome P450"/>
    <property type="match status" value="1"/>
</dbReference>
<dbReference type="Pfam" id="PF00258">
    <property type="entry name" value="Flavodoxin_1"/>
    <property type="match status" value="1"/>
</dbReference>
<dbReference type="GO" id="GO:0004497">
    <property type="term" value="F:monooxygenase activity"/>
    <property type="evidence" value="ECO:0007669"/>
    <property type="project" value="InterPro"/>
</dbReference>
<dbReference type="PANTHER" id="PTHR46696">
    <property type="entry name" value="P450, PUTATIVE (EUROFUNG)-RELATED"/>
    <property type="match status" value="1"/>
</dbReference>
<evidence type="ECO:0000259" key="3">
    <source>
        <dbReference type="PROSITE" id="PS50902"/>
    </source>
</evidence>
<dbReference type="Pfam" id="PF13450">
    <property type="entry name" value="NAD_binding_8"/>
    <property type="match status" value="1"/>
</dbReference>
<comment type="caution">
    <text evidence="4">The sequence shown here is derived from an EMBL/GenBank/DDBJ whole genome shotgun (WGS) entry which is preliminary data.</text>
</comment>
<accession>A0A6N9QX41</accession>
<protein>
    <submittedName>
        <fullName evidence="4">Cytochrome P450</fullName>
    </submittedName>
</protein>
<dbReference type="Gene3D" id="3.40.50.720">
    <property type="entry name" value="NAD(P)-binding Rossmann-like Domain"/>
    <property type="match status" value="1"/>
</dbReference>
<dbReference type="PANTHER" id="PTHR46696:SF1">
    <property type="entry name" value="CYTOCHROME P450 YJIB-RELATED"/>
    <property type="match status" value="1"/>
</dbReference>
<sequence>MTIVDPHTPASAARPASPGRTAPVADWVRLEQLYEDPFPTFERLRAEGGVHWVPAVNRYLVTSYAAAHATELDQELFSANEEGSLMKRAMGHSMLRKDDPEHHPERRAFMPPLRPAAVQKSWMGIFRATAERYLARLQEIGPGADLVWDFAAPFAAESLRAVTGLHNVTEQDMQRWSQCLIDAIGNYANDPDVWARGEKAFAEVDDAIDEMLAWHLTHPDDSLISGLLSMSGDRMPLHSIRANIKMTIGGGLNEPRDALGVASWALLSHPAQRELVGNDPSLWNAVFDESIRWVAPIGMYPRQTTRDTVLQGVHLPAGSKLGVCLLSANRDENEWPHPERFDLTRRDQGAHLAFGKGVHVCAGAWVARAEVADVALPLLFSRLPGLRLDPENPAVAGGWVFRGMDKLPVVWDPPAPSSAVGTGRHIAVVGAGPAGCYSAQALRRTLPGARITVLDSRPAPFGLVRSGVAGDHQGTKAIAEQFTGMFASRDVEFVGCTRVHGGEPEHDVVFSGRPGVMGPVSRSQDADGAELTLDQLREAFDAVVLATGLHTDADPGVPGGDLPGVHGAGGVTRWLNGDPGECAGRTDSGTLLGGSTTVIGMGNVAMDVIRLLAKRATDLAGSDVHDDAHRALSTGLQTIHVLGRSAPQRAAFDPVMLREITALDGIHHVVHGVDEQELLAAARAGDTRCELVAELLRSPAPEDARLRIEWWFGHTPERVVGPDHVSAVQARAAAGGEPVRIATASVITAVGFTEGPDALLPQSALDARCRDTGRVGDGLYAAGWLRKGPRGTIASQRTDARELAHLIAADLTGAEGSDSADDGRTAPRPGMAAVRPYLGRATDFDGWLRIDAAERERAAEGRPRLKITDPRELRLLAAAALGVPRGCGDGSQDSGGAGDGSDGAGTAPLTILFGTESGNAELVAQSLAAHVRDRFAVTVQDLADTDPAALDTSHPYVVVCSTYGDGELPTSARAFAAAVSEGSADLSSVRYAAFGLGDRTYGETFARGVVVLDETLAAAGASRFGDVGRHDAAGGRPPARIACEWLDGIAELSRVPAPRARRGK</sequence>
<gene>
    <name evidence="4" type="ORF">GKZ75_05550</name>
</gene>
<dbReference type="GO" id="GO:0016705">
    <property type="term" value="F:oxidoreductase activity, acting on paired donors, with incorporation or reduction of molecular oxygen"/>
    <property type="evidence" value="ECO:0007669"/>
    <property type="project" value="InterPro"/>
</dbReference>
<dbReference type="InterPro" id="IPR036396">
    <property type="entry name" value="Cyt_P450_sf"/>
</dbReference>
<dbReference type="Gene3D" id="1.10.630.10">
    <property type="entry name" value="Cytochrome P450"/>
    <property type="match status" value="1"/>
</dbReference>
<dbReference type="AlphaFoldDB" id="A0A6N9QX41"/>
<dbReference type="Gene3D" id="3.40.50.360">
    <property type="match status" value="1"/>
</dbReference>